<keyword evidence="2" id="KW-0812">Transmembrane</keyword>
<evidence type="ECO:0000313" key="3">
    <source>
        <dbReference type="EMBL" id="CAE0726156.1"/>
    </source>
</evidence>
<gene>
    <name evidence="3" type="ORF">PAUS00366_LOCUS18913</name>
</gene>
<feature type="transmembrane region" description="Helical" evidence="2">
    <location>
        <begin position="82"/>
        <end position="101"/>
    </location>
</feature>
<feature type="transmembrane region" description="Helical" evidence="2">
    <location>
        <begin position="121"/>
        <end position="140"/>
    </location>
</feature>
<dbReference type="EMBL" id="HBIX01028025">
    <property type="protein sequence ID" value="CAE0726156.1"/>
    <property type="molecule type" value="Transcribed_RNA"/>
</dbReference>
<evidence type="ECO:0000256" key="2">
    <source>
        <dbReference type="SAM" id="Phobius"/>
    </source>
</evidence>
<feature type="compositionally biased region" description="Low complexity" evidence="1">
    <location>
        <begin position="18"/>
        <end position="29"/>
    </location>
</feature>
<proteinExistence type="predicted"/>
<dbReference type="AlphaFoldDB" id="A0A7S4ENM3"/>
<evidence type="ECO:0000256" key="1">
    <source>
        <dbReference type="SAM" id="MobiDB-lite"/>
    </source>
</evidence>
<feature type="transmembrane region" description="Helical" evidence="2">
    <location>
        <begin position="43"/>
        <end position="70"/>
    </location>
</feature>
<keyword evidence="2" id="KW-0472">Membrane</keyword>
<accession>A0A7S4ENM3</accession>
<organism evidence="3">
    <name type="scientific">Pseudo-nitzschia australis</name>
    <dbReference type="NCBI Taxonomy" id="44445"/>
    <lineage>
        <taxon>Eukaryota</taxon>
        <taxon>Sar</taxon>
        <taxon>Stramenopiles</taxon>
        <taxon>Ochrophyta</taxon>
        <taxon>Bacillariophyta</taxon>
        <taxon>Bacillariophyceae</taxon>
        <taxon>Bacillariophycidae</taxon>
        <taxon>Bacillariales</taxon>
        <taxon>Bacillariaceae</taxon>
        <taxon>Pseudo-nitzschia</taxon>
    </lineage>
</organism>
<sequence length="170" mass="18262">MELNVKLNSNNTLGAPQTTTSTSTSTTTTPPGWNAGRRFVARWLLWFVVLTLLSGLRIWATIFSASSIVILKEGTIFSGKNIKWMILSAISFLASLGSWTLSRGADAVDESEAYGLKISLWLLAESMRVVWGITLALFLYSAATAKISSNPTAAVAMSTGIPGDNGTKRD</sequence>
<keyword evidence="2" id="KW-1133">Transmembrane helix</keyword>
<protein>
    <submittedName>
        <fullName evidence="3">Uncharacterized protein</fullName>
    </submittedName>
</protein>
<name>A0A7S4ENM3_9STRA</name>
<feature type="region of interest" description="Disordered" evidence="1">
    <location>
        <begin position="1"/>
        <end position="30"/>
    </location>
</feature>
<feature type="compositionally biased region" description="Polar residues" evidence="1">
    <location>
        <begin position="1"/>
        <end position="17"/>
    </location>
</feature>
<reference evidence="3" key="1">
    <citation type="submission" date="2021-01" db="EMBL/GenBank/DDBJ databases">
        <authorList>
            <person name="Corre E."/>
            <person name="Pelletier E."/>
            <person name="Niang G."/>
            <person name="Scheremetjew M."/>
            <person name="Finn R."/>
            <person name="Kale V."/>
            <person name="Holt S."/>
            <person name="Cochrane G."/>
            <person name="Meng A."/>
            <person name="Brown T."/>
            <person name="Cohen L."/>
        </authorList>
    </citation>
    <scope>NUCLEOTIDE SEQUENCE</scope>
    <source>
        <strain evidence="3">10249 10 AB</strain>
    </source>
</reference>